<dbReference type="Pfam" id="PF02698">
    <property type="entry name" value="DUF218"/>
    <property type="match status" value="1"/>
</dbReference>
<dbReference type="EMBL" id="ABOX02000050">
    <property type="protein sequence ID" value="EEF58090.1"/>
    <property type="molecule type" value="Genomic_DNA"/>
</dbReference>
<keyword evidence="1" id="KW-1133">Transmembrane helix</keyword>
<keyword evidence="1" id="KW-0812">Transmembrane</keyword>
<dbReference type="Gene3D" id="3.40.50.620">
    <property type="entry name" value="HUPs"/>
    <property type="match status" value="1"/>
</dbReference>
<evidence type="ECO:0000256" key="1">
    <source>
        <dbReference type="SAM" id="Phobius"/>
    </source>
</evidence>
<proteinExistence type="predicted"/>
<gene>
    <name evidence="3" type="ORF">Cflav_PD1329</name>
</gene>
<accession>B9XPZ3</accession>
<dbReference type="STRING" id="320771.Cflav_PD1329"/>
<feature type="transmembrane region" description="Helical" evidence="1">
    <location>
        <begin position="90"/>
        <end position="109"/>
    </location>
</feature>
<reference evidence="3 4" key="1">
    <citation type="journal article" date="2011" name="J. Bacteriol.">
        <title>Genome sequence of 'Pedosphaera parvula' Ellin514, an aerobic Verrucomicrobial isolate from pasture soil.</title>
        <authorList>
            <person name="Kant R."/>
            <person name="van Passel M.W."/>
            <person name="Sangwan P."/>
            <person name="Palva A."/>
            <person name="Lucas S."/>
            <person name="Copeland A."/>
            <person name="Lapidus A."/>
            <person name="Glavina Del Rio T."/>
            <person name="Dalin E."/>
            <person name="Tice H."/>
            <person name="Bruce D."/>
            <person name="Goodwin L."/>
            <person name="Pitluck S."/>
            <person name="Chertkov O."/>
            <person name="Larimer F.W."/>
            <person name="Land M.L."/>
            <person name="Hauser L."/>
            <person name="Brettin T.S."/>
            <person name="Detter J.C."/>
            <person name="Han S."/>
            <person name="de Vos W.M."/>
            <person name="Janssen P.H."/>
            <person name="Smidt H."/>
        </authorList>
    </citation>
    <scope>NUCLEOTIDE SEQUENCE [LARGE SCALE GENOMIC DNA]</scope>
    <source>
        <strain evidence="3 4">Ellin514</strain>
    </source>
</reference>
<keyword evidence="4" id="KW-1185">Reference proteome</keyword>
<feature type="transmembrane region" description="Helical" evidence="1">
    <location>
        <begin position="121"/>
        <end position="140"/>
    </location>
</feature>
<dbReference type="InterPro" id="IPR051599">
    <property type="entry name" value="Cell_Envelope_Assoc"/>
</dbReference>
<evidence type="ECO:0000313" key="3">
    <source>
        <dbReference type="EMBL" id="EEF58090.1"/>
    </source>
</evidence>
<sequence>MRLQYFRFDKDRRELLSLSAARALALFLGTFSFINIVASFRLPGLDANLWWIDLRALPELPAKFFLLLSSLVLISFAVRPPQSNWRRITTVLFTGLLAAAGACNSIKFYSLMAHGTIRPAFPLPISLFILAGLILICRAASRPDFHPAQARATVRTTGLFLLCLLAFPFAQMLCFGKTDYRRPADVAVVLGARAYADGRPSDALADRVRTACQLYRDGLVKKLIFSGGPGDGSVHETESMTRMAVQLGVKPQDILTDRAGLNTQATVNNTERLFSQINARHILVVSHFYHLPRIKMAYRRDGWDVYTVPARETYLLRETPYMMAREVAAIWVYYLKPLVSHAV</sequence>
<protein>
    <recommendedName>
        <fullName evidence="2">DUF218 domain-containing protein</fullName>
    </recommendedName>
</protein>
<feature type="domain" description="DUF218" evidence="2">
    <location>
        <begin position="185"/>
        <end position="316"/>
    </location>
</feature>
<feature type="transmembrane region" description="Helical" evidence="1">
    <location>
        <begin position="60"/>
        <end position="78"/>
    </location>
</feature>
<keyword evidence="1" id="KW-0472">Membrane</keyword>
<evidence type="ECO:0000259" key="2">
    <source>
        <dbReference type="Pfam" id="PF02698"/>
    </source>
</evidence>
<dbReference type="GO" id="GO:0005886">
    <property type="term" value="C:plasma membrane"/>
    <property type="evidence" value="ECO:0007669"/>
    <property type="project" value="TreeGrafter"/>
</dbReference>
<dbReference type="InterPro" id="IPR003848">
    <property type="entry name" value="DUF218"/>
</dbReference>
<dbReference type="CDD" id="cd06259">
    <property type="entry name" value="YdcF-like"/>
    <property type="match status" value="1"/>
</dbReference>
<dbReference type="PANTHER" id="PTHR30336:SF20">
    <property type="entry name" value="DUF218 DOMAIN-CONTAINING PROTEIN"/>
    <property type="match status" value="1"/>
</dbReference>
<feature type="transmembrane region" description="Helical" evidence="1">
    <location>
        <begin position="21"/>
        <end position="40"/>
    </location>
</feature>
<dbReference type="AlphaFoldDB" id="B9XPZ3"/>
<evidence type="ECO:0000313" key="4">
    <source>
        <dbReference type="Proteomes" id="UP000003688"/>
    </source>
</evidence>
<name>B9XPZ3_PEDPL</name>
<feature type="transmembrane region" description="Helical" evidence="1">
    <location>
        <begin position="152"/>
        <end position="173"/>
    </location>
</feature>
<dbReference type="InterPro" id="IPR014729">
    <property type="entry name" value="Rossmann-like_a/b/a_fold"/>
</dbReference>
<organism evidence="3 4">
    <name type="scientific">Pedosphaera parvula (strain Ellin514)</name>
    <dbReference type="NCBI Taxonomy" id="320771"/>
    <lineage>
        <taxon>Bacteria</taxon>
        <taxon>Pseudomonadati</taxon>
        <taxon>Verrucomicrobiota</taxon>
        <taxon>Pedosphaerae</taxon>
        <taxon>Pedosphaerales</taxon>
        <taxon>Pedosphaeraceae</taxon>
        <taxon>Pedosphaera</taxon>
    </lineage>
</organism>
<comment type="caution">
    <text evidence="3">The sequence shown here is derived from an EMBL/GenBank/DDBJ whole genome shotgun (WGS) entry which is preliminary data.</text>
</comment>
<dbReference type="PANTHER" id="PTHR30336">
    <property type="entry name" value="INNER MEMBRANE PROTEIN, PROBABLE PERMEASE"/>
    <property type="match status" value="1"/>
</dbReference>
<dbReference type="Proteomes" id="UP000003688">
    <property type="component" value="Unassembled WGS sequence"/>
</dbReference>